<dbReference type="RefSeq" id="WP_188761495.1">
    <property type="nucleotide sequence ID" value="NZ_BMJM01000002.1"/>
</dbReference>
<protein>
    <submittedName>
        <fullName evidence="1">Uncharacterized protein</fullName>
    </submittedName>
</protein>
<dbReference type="Proteomes" id="UP000635071">
    <property type="component" value="Unassembled WGS sequence"/>
</dbReference>
<proteinExistence type="predicted"/>
<name>A0A916ZLU9_9SPHN</name>
<evidence type="ECO:0000313" key="2">
    <source>
        <dbReference type="Proteomes" id="UP000635071"/>
    </source>
</evidence>
<comment type="caution">
    <text evidence="1">The sequence shown here is derived from an EMBL/GenBank/DDBJ whole genome shotgun (WGS) entry which is preliminary data.</text>
</comment>
<dbReference type="InterPro" id="IPR023375">
    <property type="entry name" value="ADC_dom_sf"/>
</dbReference>
<reference evidence="1" key="2">
    <citation type="submission" date="2020-09" db="EMBL/GenBank/DDBJ databases">
        <authorList>
            <person name="Sun Q."/>
            <person name="Zhou Y."/>
        </authorList>
    </citation>
    <scope>NUCLEOTIDE SEQUENCE</scope>
    <source>
        <strain evidence="1">CGMCC 1.15519</strain>
    </source>
</reference>
<dbReference type="AlphaFoldDB" id="A0A916ZLU9"/>
<gene>
    <name evidence="1" type="ORF">GCM10011529_06390</name>
</gene>
<keyword evidence="2" id="KW-1185">Reference proteome</keyword>
<dbReference type="Gene3D" id="2.40.400.10">
    <property type="entry name" value="Acetoacetate decarboxylase-like"/>
    <property type="match status" value="1"/>
</dbReference>
<dbReference type="SUPFAM" id="SSF160104">
    <property type="entry name" value="Acetoacetate decarboxylase-like"/>
    <property type="match status" value="1"/>
</dbReference>
<organism evidence="1 2">
    <name type="scientific">Sandarakinorhabdus glacialis</name>
    <dbReference type="NCBI Taxonomy" id="1614636"/>
    <lineage>
        <taxon>Bacteria</taxon>
        <taxon>Pseudomonadati</taxon>
        <taxon>Pseudomonadota</taxon>
        <taxon>Alphaproteobacteria</taxon>
        <taxon>Sphingomonadales</taxon>
        <taxon>Sphingosinicellaceae</taxon>
        <taxon>Sandarakinorhabdus</taxon>
    </lineage>
</organism>
<reference evidence="1" key="1">
    <citation type="journal article" date="2014" name="Int. J. Syst. Evol. Microbiol.">
        <title>Complete genome sequence of Corynebacterium casei LMG S-19264T (=DSM 44701T), isolated from a smear-ripened cheese.</title>
        <authorList>
            <consortium name="US DOE Joint Genome Institute (JGI-PGF)"/>
            <person name="Walter F."/>
            <person name="Albersmeier A."/>
            <person name="Kalinowski J."/>
            <person name="Ruckert C."/>
        </authorList>
    </citation>
    <scope>NUCLEOTIDE SEQUENCE</scope>
    <source>
        <strain evidence="1">CGMCC 1.15519</strain>
    </source>
</reference>
<accession>A0A916ZLU9</accession>
<dbReference type="EMBL" id="BMJM01000002">
    <property type="protein sequence ID" value="GGE02643.1"/>
    <property type="molecule type" value="Genomic_DNA"/>
</dbReference>
<evidence type="ECO:0000313" key="1">
    <source>
        <dbReference type="EMBL" id="GGE02643.1"/>
    </source>
</evidence>
<sequence>MTFVESTDCQQSPQPYVFEAVSVTGCTLAATDINLQAWCDRFLNIGDSHQFRPLMPFVWACVSHYPKMFIEGQEELGYTSQNEFFFMFPVIRYSNIWGIWFPTELSWAFPYIGVTNGTSAISGQAVLGFPKMLGTITMETGSDGIFTAAVAMPGFVRRDRNTEQEILPVVAIRTGAPASPASPVVAAGPTITAAPATHPFPWSLVSTGLLTSIFEDEIIDLLEEIDPGLFSVTNLKQIRDAEHSTLACYQSLVRAEWRLADSAMTLFDGAEVDVFDNTSVAIAADLGLVGGAPVTSAPSGGKPAPGLRFQAIAAFSMHTDMRFGDVTNLEL</sequence>